<feature type="transmembrane region" description="Helical" evidence="7">
    <location>
        <begin position="121"/>
        <end position="141"/>
    </location>
</feature>
<feature type="transmembrane region" description="Helical" evidence="7">
    <location>
        <begin position="280"/>
        <end position="307"/>
    </location>
</feature>
<proteinExistence type="predicted"/>
<evidence type="ECO:0000256" key="2">
    <source>
        <dbReference type="ARBA" id="ARBA00022475"/>
    </source>
</evidence>
<protein>
    <submittedName>
        <fullName evidence="8">Membrane protein</fullName>
    </submittedName>
</protein>
<evidence type="ECO:0000256" key="7">
    <source>
        <dbReference type="SAM" id="Phobius"/>
    </source>
</evidence>
<dbReference type="Pfam" id="PF03631">
    <property type="entry name" value="Virul_fac_BrkB"/>
    <property type="match status" value="1"/>
</dbReference>
<name>A0A7W7PBY5_9MICC</name>
<keyword evidence="3 7" id="KW-0812">Transmembrane</keyword>
<comment type="caution">
    <text evidence="8">The sequence shown here is derived from an EMBL/GenBank/DDBJ whole genome shotgun (WGS) entry which is preliminary data.</text>
</comment>
<dbReference type="GO" id="GO:0005886">
    <property type="term" value="C:plasma membrane"/>
    <property type="evidence" value="ECO:0007669"/>
    <property type="project" value="UniProtKB-SubCell"/>
</dbReference>
<evidence type="ECO:0000256" key="6">
    <source>
        <dbReference type="SAM" id="MobiDB-lite"/>
    </source>
</evidence>
<feature type="compositionally biased region" description="Basic and acidic residues" evidence="6">
    <location>
        <begin position="370"/>
        <end position="382"/>
    </location>
</feature>
<keyword evidence="4 7" id="KW-1133">Transmembrane helix</keyword>
<evidence type="ECO:0000313" key="9">
    <source>
        <dbReference type="Proteomes" id="UP000560081"/>
    </source>
</evidence>
<evidence type="ECO:0000256" key="4">
    <source>
        <dbReference type="ARBA" id="ARBA00022989"/>
    </source>
</evidence>
<accession>A0A7W7PBY5</accession>
<feature type="transmembrane region" description="Helical" evidence="7">
    <location>
        <begin position="217"/>
        <end position="240"/>
    </location>
</feature>
<dbReference type="Proteomes" id="UP000560081">
    <property type="component" value="Unassembled WGS sequence"/>
</dbReference>
<dbReference type="AlphaFoldDB" id="A0A7W7PBY5"/>
<sequence length="382" mass="41215">MATHPVDATLEAAKIDPEERTERLKGVKLDGAGWKYAATRAFKEFLNDGGTDLAAKLTYFMVLSLAPALLAVFSILTLVLASNRSAVDDLVTQLTTMVPSDYQSVVQSVVENLMQQSTGGIIALVIGILTAVWSASAYVKAFNRASNQVYNFAEGRGFVRLLLSNLLTTVVMLLGIVLVLISLALNRSLVDGLLAPIAQPLGLTSAVNFLSDTFLPIWAWVKWPVVILLVLVLIATLYYMTPNVKKPSFRMFGPGNIFALVGMVLASVGLYFYFTTLAGYSAYGAIGGVMALLFALWIFNIVLLLGLELDTEVERAKQLIAGMPAEEAVKLPPKDADALVKKAEKQEELEQKGYELRATHDDGTSGSAKGPRDGVAHAAEKD</sequence>
<dbReference type="RefSeq" id="WP_229667488.1">
    <property type="nucleotide sequence ID" value="NZ_BMLA01000011.1"/>
</dbReference>
<evidence type="ECO:0000256" key="3">
    <source>
        <dbReference type="ARBA" id="ARBA00022692"/>
    </source>
</evidence>
<dbReference type="NCBIfam" id="TIGR00765">
    <property type="entry name" value="yihY_not_rbn"/>
    <property type="match status" value="1"/>
</dbReference>
<keyword evidence="5 7" id="KW-0472">Membrane</keyword>
<dbReference type="InterPro" id="IPR017039">
    <property type="entry name" value="Virul_fac_BrkB"/>
</dbReference>
<feature type="transmembrane region" description="Helical" evidence="7">
    <location>
        <begin position="161"/>
        <end position="185"/>
    </location>
</feature>
<gene>
    <name evidence="8" type="ORF">BJ976_001884</name>
</gene>
<organism evidence="8 9">
    <name type="scientific">Micrococcus flavus</name>
    <dbReference type="NCBI Taxonomy" id="384602"/>
    <lineage>
        <taxon>Bacteria</taxon>
        <taxon>Bacillati</taxon>
        <taxon>Actinomycetota</taxon>
        <taxon>Actinomycetes</taxon>
        <taxon>Micrococcales</taxon>
        <taxon>Micrococcaceae</taxon>
        <taxon>Micrococcus</taxon>
    </lineage>
</organism>
<evidence type="ECO:0000256" key="1">
    <source>
        <dbReference type="ARBA" id="ARBA00004651"/>
    </source>
</evidence>
<evidence type="ECO:0000256" key="5">
    <source>
        <dbReference type="ARBA" id="ARBA00023136"/>
    </source>
</evidence>
<keyword evidence="9" id="KW-1185">Reference proteome</keyword>
<feature type="compositionally biased region" description="Basic and acidic residues" evidence="6">
    <location>
        <begin position="343"/>
        <end position="363"/>
    </location>
</feature>
<feature type="region of interest" description="Disordered" evidence="6">
    <location>
        <begin position="343"/>
        <end position="382"/>
    </location>
</feature>
<dbReference type="PANTHER" id="PTHR30213:SF0">
    <property type="entry name" value="UPF0761 MEMBRANE PROTEIN YIHY"/>
    <property type="match status" value="1"/>
</dbReference>
<keyword evidence="2" id="KW-1003">Cell membrane</keyword>
<dbReference type="EMBL" id="JACHMC010000001">
    <property type="protein sequence ID" value="MBB4883533.1"/>
    <property type="molecule type" value="Genomic_DNA"/>
</dbReference>
<comment type="subcellular location">
    <subcellularLocation>
        <location evidence="1">Cell membrane</location>
        <topology evidence="1">Multi-pass membrane protein</topology>
    </subcellularLocation>
</comment>
<reference evidence="8 9" key="1">
    <citation type="submission" date="2020-08" db="EMBL/GenBank/DDBJ databases">
        <title>Sequencing the genomes of 1000 actinobacteria strains.</title>
        <authorList>
            <person name="Klenk H.-P."/>
        </authorList>
    </citation>
    <scope>NUCLEOTIDE SEQUENCE [LARGE SCALE GENOMIC DNA]</scope>
    <source>
        <strain evidence="8 9">DSM 19079</strain>
    </source>
</reference>
<feature type="transmembrane region" description="Helical" evidence="7">
    <location>
        <begin position="252"/>
        <end position="274"/>
    </location>
</feature>
<dbReference type="PANTHER" id="PTHR30213">
    <property type="entry name" value="INNER MEMBRANE PROTEIN YHJD"/>
    <property type="match status" value="1"/>
</dbReference>
<feature type="transmembrane region" description="Helical" evidence="7">
    <location>
        <begin position="57"/>
        <end position="81"/>
    </location>
</feature>
<evidence type="ECO:0000313" key="8">
    <source>
        <dbReference type="EMBL" id="MBB4883533.1"/>
    </source>
</evidence>